<accession>A0A0N5B0U7</accession>
<evidence type="ECO:0000256" key="1">
    <source>
        <dbReference type="ARBA" id="ARBA00022527"/>
    </source>
</evidence>
<dbReference type="PROSITE" id="PS00108">
    <property type="entry name" value="PROTEIN_KINASE_ST"/>
    <property type="match status" value="1"/>
</dbReference>
<feature type="domain" description="Protein kinase" evidence="10">
    <location>
        <begin position="60"/>
        <end position="318"/>
    </location>
</feature>
<dbReference type="FunFam" id="3.30.200.20:FF:000040">
    <property type="entry name" value="Dual specificity mitogen-activated protein kinase kinase"/>
    <property type="match status" value="1"/>
</dbReference>
<evidence type="ECO:0000313" key="11">
    <source>
        <dbReference type="Proteomes" id="UP000046393"/>
    </source>
</evidence>
<name>A0A0N5B0U7_9BILA</name>
<evidence type="ECO:0000259" key="10">
    <source>
        <dbReference type="PROSITE" id="PS50011"/>
    </source>
</evidence>
<keyword evidence="11" id="KW-1185">Reference proteome</keyword>
<dbReference type="PROSITE" id="PS00107">
    <property type="entry name" value="PROTEIN_KINASE_ATP"/>
    <property type="match status" value="1"/>
</dbReference>
<evidence type="ECO:0000256" key="3">
    <source>
        <dbReference type="ARBA" id="ARBA00022741"/>
    </source>
</evidence>
<keyword evidence="1 9" id="KW-0723">Serine/threonine-protein kinase</keyword>
<dbReference type="Gene3D" id="3.30.200.20">
    <property type="entry name" value="Phosphorylase Kinase, domain 1"/>
    <property type="match status" value="1"/>
</dbReference>
<protein>
    <recommendedName>
        <fullName evidence="7">mitogen-activated protein kinase kinase</fullName>
        <ecNumber evidence="7">2.7.12.2</ecNumber>
    </recommendedName>
</protein>
<proteinExistence type="inferred from homology"/>
<dbReference type="PROSITE" id="PS50011">
    <property type="entry name" value="PROTEIN_KINASE_DOM"/>
    <property type="match status" value="1"/>
</dbReference>
<evidence type="ECO:0000256" key="4">
    <source>
        <dbReference type="ARBA" id="ARBA00022777"/>
    </source>
</evidence>
<comment type="similarity">
    <text evidence="6">Belongs to the protein kinase superfamily. STE Ser/Thr protein kinase family. MAP kinase kinase subfamily.</text>
</comment>
<evidence type="ECO:0000256" key="5">
    <source>
        <dbReference type="ARBA" id="ARBA00022840"/>
    </source>
</evidence>
<dbReference type="InterPro" id="IPR011009">
    <property type="entry name" value="Kinase-like_dom_sf"/>
</dbReference>
<dbReference type="SMART" id="SM00220">
    <property type="entry name" value="S_TKc"/>
    <property type="match status" value="1"/>
</dbReference>
<dbReference type="WBParaSite" id="SMUV_0001089901-mRNA-1">
    <property type="protein sequence ID" value="SMUV_0001089901-mRNA-1"/>
    <property type="gene ID" value="SMUV_0001089901"/>
</dbReference>
<dbReference type="SUPFAM" id="SSF56112">
    <property type="entry name" value="Protein kinase-like (PK-like)"/>
    <property type="match status" value="1"/>
</dbReference>
<dbReference type="FunFam" id="1.10.510.10:FF:001231">
    <property type="entry name" value="SAPK/ERK kinase"/>
    <property type="match status" value="1"/>
</dbReference>
<evidence type="ECO:0000256" key="2">
    <source>
        <dbReference type="ARBA" id="ARBA00022679"/>
    </source>
</evidence>
<dbReference type="Proteomes" id="UP000046393">
    <property type="component" value="Unplaced"/>
</dbReference>
<feature type="binding site" evidence="8">
    <location>
        <position position="89"/>
    </location>
    <ligand>
        <name>ATP</name>
        <dbReference type="ChEBI" id="CHEBI:30616"/>
    </ligand>
</feature>
<evidence type="ECO:0000313" key="12">
    <source>
        <dbReference type="WBParaSite" id="SMUV_0001089901-mRNA-1"/>
    </source>
</evidence>
<dbReference type="AlphaFoldDB" id="A0A0N5B0U7"/>
<evidence type="ECO:0000256" key="6">
    <source>
        <dbReference type="ARBA" id="ARBA00038035"/>
    </source>
</evidence>
<keyword evidence="5 8" id="KW-0067">ATP-binding</keyword>
<evidence type="ECO:0000256" key="9">
    <source>
        <dbReference type="RuleBase" id="RU000304"/>
    </source>
</evidence>
<dbReference type="InterPro" id="IPR000719">
    <property type="entry name" value="Prot_kinase_dom"/>
</dbReference>
<keyword evidence="2" id="KW-0808">Transferase</keyword>
<dbReference type="Gene3D" id="1.10.510.10">
    <property type="entry name" value="Transferase(Phosphotransferase) domain 1"/>
    <property type="match status" value="1"/>
</dbReference>
<dbReference type="PANTHER" id="PTHR48013:SF15">
    <property type="entry name" value="DUAL SPECIFICITY MITOGEN-ACTIVATED PROTEIN KINASE KINASE 4"/>
    <property type="match status" value="1"/>
</dbReference>
<sequence>MDPQDLRQRILPLRPRLPEIDLISTKNDMTSPELCVICSQFGGKLSFSPNENYTFTTADLEDNGEIGAGNFGRVNRMRHKVSGHLMAVKIIRANTLNDLDQKLIRRELEAIIESKCENIVQFYGAIFTEGCCWICMELMDLSLEKLYCSVFAVDMQLPEEILGYITVSTVNSLSYLKEALKIIHRDVKPSNILLNCKGCIKLCDFGISGRLIDSIVKTRDVGCRPYMAPERLQSSDPYDVRSDVWSLGITLFEVATGKFPYSTWENPFEQLQEVVNGNPPVMKADRYSPQFVTFVNSCLIKERKERPKYKDLMQLDFYKTYNVTGVDLEFAHTVVGDYLSKILSLHLDVNNLDSQTRNINFSRFD</sequence>
<dbReference type="InterPro" id="IPR017441">
    <property type="entry name" value="Protein_kinase_ATP_BS"/>
</dbReference>
<dbReference type="GO" id="GO:0005524">
    <property type="term" value="F:ATP binding"/>
    <property type="evidence" value="ECO:0007669"/>
    <property type="project" value="UniProtKB-UniRule"/>
</dbReference>
<dbReference type="EC" id="2.7.12.2" evidence="7"/>
<evidence type="ECO:0000256" key="7">
    <source>
        <dbReference type="ARBA" id="ARBA00038999"/>
    </source>
</evidence>
<evidence type="ECO:0000256" key="8">
    <source>
        <dbReference type="PROSITE-ProRule" id="PRU10141"/>
    </source>
</evidence>
<keyword evidence="3 8" id="KW-0547">Nucleotide-binding</keyword>
<dbReference type="GO" id="GO:0004674">
    <property type="term" value="F:protein serine/threonine kinase activity"/>
    <property type="evidence" value="ECO:0007669"/>
    <property type="project" value="UniProtKB-KW"/>
</dbReference>
<reference evidence="12" key="1">
    <citation type="submission" date="2017-02" db="UniProtKB">
        <authorList>
            <consortium name="WormBaseParasite"/>
        </authorList>
    </citation>
    <scope>IDENTIFICATION</scope>
</reference>
<dbReference type="PANTHER" id="PTHR48013">
    <property type="entry name" value="DUAL SPECIFICITY MITOGEN-ACTIVATED PROTEIN KINASE KINASE 5-RELATED"/>
    <property type="match status" value="1"/>
</dbReference>
<keyword evidence="4" id="KW-0418">Kinase</keyword>
<dbReference type="Pfam" id="PF00069">
    <property type="entry name" value="Pkinase"/>
    <property type="match status" value="1"/>
</dbReference>
<organism evidence="11 12">
    <name type="scientific">Syphacia muris</name>
    <dbReference type="NCBI Taxonomy" id="451379"/>
    <lineage>
        <taxon>Eukaryota</taxon>
        <taxon>Metazoa</taxon>
        <taxon>Ecdysozoa</taxon>
        <taxon>Nematoda</taxon>
        <taxon>Chromadorea</taxon>
        <taxon>Rhabditida</taxon>
        <taxon>Spirurina</taxon>
        <taxon>Oxyuridomorpha</taxon>
        <taxon>Oxyuroidea</taxon>
        <taxon>Oxyuridae</taxon>
        <taxon>Syphacia</taxon>
    </lineage>
</organism>
<dbReference type="InterPro" id="IPR008271">
    <property type="entry name" value="Ser/Thr_kinase_AS"/>
</dbReference>
<dbReference type="GO" id="GO:0008545">
    <property type="term" value="F:JUN kinase kinase activity"/>
    <property type="evidence" value="ECO:0007669"/>
    <property type="project" value="TreeGrafter"/>
</dbReference>
<dbReference type="STRING" id="451379.A0A0N5B0U7"/>